<evidence type="ECO:0000313" key="5">
    <source>
        <dbReference type="Proteomes" id="UP001233360"/>
    </source>
</evidence>
<evidence type="ECO:0000256" key="1">
    <source>
        <dbReference type="ARBA" id="ARBA00022603"/>
    </source>
</evidence>
<dbReference type="GO" id="GO:0032259">
    <property type="term" value="P:methylation"/>
    <property type="evidence" value="ECO:0007669"/>
    <property type="project" value="UniProtKB-KW"/>
</dbReference>
<accession>A0ABU0UYR1</accession>
<protein>
    <submittedName>
        <fullName evidence="4">SAM-dependent methyltransferase</fullName>
    </submittedName>
</protein>
<evidence type="ECO:0000259" key="3">
    <source>
        <dbReference type="Pfam" id="PF13649"/>
    </source>
</evidence>
<dbReference type="InterPro" id="IPR041698">
    <property type="entry name" value="Methyltransf_25"/>
</dbReference>
<comment type="caution">
    <text evidence="4">The sequence shown here is derived from an EMBL/GenBank/DDBJ whole genome shotgun (WGS) entry which is preliminary data.</text>
</comment>
<proteinExistence type="predicted"/>
<organism evidence="4 5">
    <name type="scientific">Acinetobacter baylyi</name>
    <dbReference type="NCBI Taxonomy" id="202950"/>
    <lineage>
        <taxon>Bacteria</taxon>
        <taxon>Pseudomonadati</taxon>
        <taxon>Pseudomonadota</taxon>
        <taxon>Gammaproteobacteria</taxon>
        <taxon>Moraxellales</taxon>
        <taxon>Moraxellaceae</taxon>
        <taxon>Acinetobacter</taxon>
    </lineage>
</organism>
<name>A0ABU0UYR1_ACIBI</name>
<dbReference type="GO" id="GO:0008168">
    <property type="term" value="F:methyltransferase activity"/>
    <property type="evidence" value="ECO:0007669"/>
    <property type="project" value="UniProtKB-KW"/>
</dbReference>
<feature type="domain" description="Methyltransferase" evidence="3">
    <location>
        <begin position="48"/>
        <end position="138"/>
    </location>
</feature>
<dbReference type="InterPro" id="IPR029063">
    <property type="entry name" value="SAM-dependent_MTases_sf"/>
</dbReference>
<dbReference type="PANTHER" id="PTHR43861">
    <property type="entry name" value="TRANS-ACONITATE 2-METHYLTRANSFERASE-RELATED"/>
    <property type="match status" value="1"/>
</dbReference>
<dbReference type="Pfam" id="PF13649">
    <property type="entry name" value="Methyltransf_25"/>
    <property type="match status" value="1"/>
</dbReference>
<dbReference type="EMBL" id="JAUTBK010000002">
    <property type="protein sequence ID" value="MDQ1209712.1"/>
    <property type="molecule type" value="Genomic_DNA"/>
</dbReference>
<dbReference type="CDD" id="cd02440">
    <property type="entry name" value="AdoMet_MTases"/>
    <property type="match status" value="1"/>
</dbReference>
<gene>
    <name evidence="4" type="ORF">QE380_002635</name>
</gene>
<keyword evidence="5" id="KW-1185">Reference proteome</keyword>
<evidence type="ECO:0000256" key="2">
    <source>
        <dbReference type="ARBA" id="ARBA00022679"/>
    </source>
</evidence>
<dbReference type="RefSeq" id="WP_307004195.1">
    <property type="nucleotide sequence ID" value="NZ_JAUTBK010000002.1"/>
</dbReference>
<dbReference type="PANTHER" id="PTHR43861:SF1">
    <property type="entry name" value="TRANS-ACONITATE 2-METHYLTRANSFERASE"/>
    <property type="match status" value="1"/>
</dbReference>
<dbReference type="Gene3D" id="3.40.50.150">
    <property type="entry name" value="Vaccinia Virus protein VP39"/>
    <property type="match status" value="1"/>
</dbReference>
<reference evidence="4 5" key="1">
    <citation type="submission" date="2023-07" db="EMBL/GenBank/DDBJ databases">
        <title>Functional and genomic diversity of the sorghum phyllosphere microbiome.</title>
        <authorList>
            <person name="Shade A."/>
        </authorList>
    </citation>
    <scope>NUCLEOTIDE SEQUENCE [LARGE SCALE GENOMIC DNA]</scope>
    <source>
        <strain evidence="4 5">SORGH_AS_0887</strain>
    </source>
</reference>
<keyword evidence="2" id="KW-0808">Transferase</keyword>
<keyword evidence="1 4" id="KW-0489">Methyltransferase</keyword>
<sequence>MQYRDLAKNIIEIYQKHGRDWTQLRGDFLHEKIWLDRFLDLLPMSAKVLDLGCGSGTPIAKYLIEQGCQLTGVDTSEVMLGMAQQNFPEQIWINADIRQFSTEQTFDGILAWDSFFHLDLENQRQMFAHFSTHAASGGVLMFTSGPSYGEAIGDMFGEPLYHASLDAAEYRTLLAQYGFETIKMIAEDPECTGHTVWLARKKVILPINLKSHLIVASGFLESD</sequence>
<dbReference type="SUPFAM" id="SSF53335">
    <property type="entry name" value="S-adenosyl-L-methionine-dependent methyltransferases"/>
    <property type="match status" value="1"/>
</dbReference>
<evidence type="ECO:0000313" key="4">
    <source>
        <dbReference type="EMBL" id="MDQ1209712.1"/>
    </source>
</evidence>
<dbReference type="Proteomes" id="UP001233360">
    <property type="component" value="Unassembled WGS sequence"/>
</dbReference>